<dbReference type="GO" id="GO:0008270">
    <property type="term" value="F:zinc ion binding"/>
    <property type="evidence" value="ECO:0007669"/>
    <property type="project" value="UniProtKB-KW"/>
</dbReference>
<comment type="caution">
    <text evidence="6">The sequence shown here is derived from an EMBL/GenBank/DDBJ whole genome shotgun (WGS) entry which is preliminary data.</text>
</comment>
<evidence type="ECO:0000313" key="6">
    <source>
        <dbReference type="EMBL" id="PZP53767.1"/>
    </source>
</evidence>
<gene>
    <name evidence="6" type="ORF">DI595_02385</name>
</gene>
<dbReference type="InterPro" id="IPR034154">
    <property type="entry name" value="TOPRIM_DnaG/twinkle"/>
</dbReference>
<evidence type="ECO:0000256" key="1">
    <source>
        <dbReference type="ARBA" id="ARBA00022723"/>
    </source>
</evidence>
<dbReference type="GO" id="GO:0006269">
    <property type="term" value="P:DNA replication, synthesis of primer"/>
    <property type="evidence" value="ECO:0007669"/>
    <property type="project" value="TreeGrafter"/>
</dbReference>
<dbReference type="SMART" id="SM00400">
    <property type="entry name" value="ZnF_CHCC"/>
    <property type="match status" value="1"/>
</dbReference>
<dbReference type="Gene3D" id="3.90.580.10">
    <property type="entry name" value="Zinc finger, CHC2-type domain"/>
    <property type="match status" value="1"/>
</dbReference>
<proteinExistence type="predicted"/>
<dbReference type="EMBL" id="QFOL01000010">
    <property type="protein sequence ID" value="PZP53767.1"/>
    <property type="molecule type" value="Genomic_DNA"/>
</dbReference>
<name>A0A2W5FJ66_9HYPH</name>
<evidence type="ECO:0000256" key="4">
    <source>
        <dbReference type="SAM" id="MobiDB-lite"/>
    </source>
</evidence>
<feature type="region of interest" description="Disordered" evidence="4">
    <location>
        <begin position="378"/>
        <end position="411"/>
    </location>
</feature>
<dbReference type="InterPro" id="IPR050219">
    <property type="entry name" value="DnaG_primase"/>
</dbReference>
<dbReference type="SUPFAM" id="SSF57783">
    <property type="entry name" value="Zinc beta-ribbon"/>
    <property type="match status" value="1"/>
</dbReference>
<reference evidence="6 7" key="1">
    <citation type="submission" date="2017-08" db="EMBL/GenBank/DDBJ databases">
        <title>Infants hospitalized years apart are colonized by the same room-sourced microbial strains.</title>
        <authorList>
            <person name="Brooks B."/>
            <person name="Olm M.R."/>
            <person name="Firek B.A."/>
            <person name="Baker R."/>
            <person name="Thomas B.C."/>
            <person name="Morowitz M.J."/>
            <person name="Banfield J.F."/>
        </authorList>
    </citation>
    <scope>NUCLEOTIDE SEQUENCE [LARGE SCALE GENOMIC DNA]</scope>
    <source>
        <strain evidence="6">S2_009_000_R2_73</strain>
    </source>
</reference>
<dbReference type="GO" id="GO:0003899">
    <property type="term" value="F:DNA-directed RNA polymerase activity"/>
    <property type="evidence" value="ECO:0007669"/>
    <property type="project" value="InterPro"/>
</dbReference>
<dbReference type="PANTHER" id="PTHR30313:SF2">
    <property type="entry name" value="DNA PRIMASE"/>
    <property type="match status" value="1"/>
</dbReference>
<dbReference type="GO" id="GO:0005737">
    <property type="term" value="C:cytoplasm"/>
    <property type="evidence" value="ECO:0007669"/>
    <property type="project" value="TreeGrafter"/>
</dbReference>
<dbReference type="PANTHER" id="PTHR30313">
    <property type="entry name" value="DNA PRIMASE"/>
    <property type="match status" value="1"/>
</dbReference>
<dbReference type="InterPro" id="IPR002694">
    <property type="entry name" value="Znf_CHC2"/>
</dbReference>
<dbReference type="Proteomes" id="UP000249769">
    <property type="component" value="Unassembled WGS sequence"/>
</dbReference>
<protein>
    <recommendedName>
        <fullName evidence="5">Zinc finger CHC2-type domain-containing protein</fullName>
    </recommendedName>
</protein>
<evidence type="ECO:0000259" key="5">
    <source>
        <dbReference type="SMART" id="SM00400"/>
    </source>
</evidence>
<dbReference type="Pfam" id="PF01807">
    <property type="entry name" value="Zn_ribbon_DnaG"/>
    <property type="match status" value="1"/>
</dbReference>
<keyword evidence="2" id="KW-0863">Zinc-finger</keyword>
<dbReference type="CDD" id="cd01029">
    <property type="entry name" value="TOPRIM_primases"/>
    <property type="match status" value="1"/>
</dbReference>
<accession>A0A2W5FJ66</accession>
<feature type="compositionally biased region" description="Basic and acidic residues" evidence="4">
    <location>
        <begin position="395"/>
        <end position="411"/>
    </location>
</feature>
<dbReference type="InterPro" id="IPR036977">
    <property type="entry name" value="DNA_primase_Znf_CHC2"/>
</dbReference>
<evidence type="ECO:0000256" key="3">
    <source>
        <dbReference type="ARBA" id="ARBA00022833"/>
    </source>
</evidence>
<dbReference type="AlphaFoldDB" id="A0A2W5FJ66"/>
<keyword evidence="3" id="KW-0862">Zinc</keyword>
<feature type="domain" description="Zinc finger CHC2-type" evidence="5">
    <location>
        <begin position="54"/>
        <end position="111"/>
    </location>
</feature>
<keyword evidence="1" id="KW-0479">Metal-binding</keyword>
<sequence>MSHAENFMNKIAEDARTSRPGATHDIDRLRRDVSLSSTVVEHYGYKLERNGHEFETCCPFHAEDTPSFTIFVGQDGVERFQCFGCGEKGDVLDFVQKVKGVNLPEAIRILDGRDNTRPNVQPRKIQARNAYEGITAITPPVDPLQPGSRVRLYNPKRKGERSEWGSFAPSMVFPYRHIDGSLFGYVLRHDLPDGGKETPMVMFTCLPDGTETWCRFPFPKPRPLYGLHELGDRQVLVVEGEKCRDKLRRATGRAVVSWAGGTQGVKHTDWSPLAGRDVIIWPDFDAPGMATALQIAVELTELGAKVRFVGLTQIDAASDTEEYTFEDWKAGALPSRCWDSADAADAGWTKAQLDDFMKETMRPFSPVDLAAEKFPVLGQEERERPSTNSDTPVLVHDDPTDVVDHTRTPDDDRPMIAFYESDISEVVSRACQMACEKEAPLYARGTSLFRLVRIEGADAPILVPADRVSMIEIFSKIIRWMKPDARVSQGWKPVSCPSLVAEAALARQGEWPFPQVKAIVSTPTIRPDGSILSKQGFDRQSGILFESDERWPVMPEHPTKKDAQNAVAKVRKLLSTFPFVGDVDCSAAIALMLTAIIRPSMKTAPLFGINATAPGTGKSKLVDVAAVLATGRVAAVDSYPTDEEELRKTISARLMQGGCFITLDNASAALRSDFLCQVLSQEEVSSRVLGASRTVTLPTAVTFCATGNGLRFAGDLTRRVVLINLDAGVERPEERVFEQDVVEVAQLRRVEIVTACLTILRAFMVNKGEKVVPALGSFEQWSNIVRSALVWLGMPDPLGNSIKVRDNDPEKERTSAILSALPAGKPWTASDIAKMVDEGIHDPIGNRRHEALIDALSEFIERGRLKTTGFSGFLRKNQGRIVNGHMIVSAGKNRLNAVLWKVDGSTTTDRIA</sequence>
<dbReference type="Gene3D" id="3.40.1360.10">
    <property type="match status" value="1"/>
</dbReference>
<evidence type="ECO:0000256" key="2">
    <source>
        <dbReference type="ARBA" id="ARBA00022771"/>
    </source>
</evidence>
<dbReference type="GO" id="GO:0003677">
    <property type="term" value="F:DNA binding"/>
    <property type="evidence" value="ECO:0007669"/>
    <property type="project" value="InterPro"/>
</dbReference>
<evidence type="ECO:0000313" key="7">
    <source>
        <dbReference type="Proteomes" id="UP000249769"/>
    </source>
</evidence>
<organism evidence="6 7">
    <name type="scientific">Agrobacterium fabrum</name>
    <dbReference type="NCBI Taxonomy" id="1176649"/>
    <lineage>
        <taxon>Bacteria</taxon>
        <taxon>Pseudomonadati</taxon>
        <taxon>Pseudomonadota</taxon>
        <taxon>Alphaproteobacteria</taxon>
        <taxon>Hyphomicrobiales</taxon>
        <taxon>Rhizobiaceae</taxon>
        <taxon>Rhizobium/Agrobacterium group</taxon>
        <taxon>Agrobacterium</taxon>
        <taxon>Agrobacterium tumefaciens complex</taxon>
    </lineage>
</organism>